<feature type="compositionally biased region" description="Low complexity" evidence="1">
    <location>
        <begin position="204"/>
        <end position="221"/>
    </location>
</feature>
<keyword evidence="4" id="KW-1185">Reference proteome</keyword>
<organism evidence="3 4">
    <name type="scientific">Pseudoduganella chitinolytica</name>
    <dbReference type="NCBI Taxonomy" id="34070"/>
    <lineage>
        <taxon>Bacteria</taxon>
        <taxon>Pseudomonadati</taxon>
        <taxon>Pseudomonadota</taxon>
        <taxon>Betaproteobacteria</taxon>
        <taxon>Burkholderiales</taxon>
        <taxon>Oxalobacteraceae</taxon>
        <taxon>Telluria group</taxon>
        <taxon>Pseudoduganella</taxon>
    </lineage>
</organism>
<name>A0ABY8BEZ9_9BURK</name>
<dbReference type="Proteomes" id="UP001216510">
    <property type="component" value="Chromosome"/>
</dbReference>
<evidence type="ECO:0000256" key="2">
    <source>
        <dbReference type="SAM" id="Phobius"/>
    </source>
</evidence>
<keyword evidence="2" id="KW-1133">Transmembrane helix</keyword>
<reference evidence="3 4" key="1">
    <citation type="submission" date="2023-02" db="EMBL/GenBank/DDBJ databases">
        <title>Gemone sequence of Telluria chitinolytica ACM 3522T.</title>
        <authorList>
            <person name="Frediansyah A."/>
            <person name="Miess H."/>
            <person name="Gross H."/>
        </authorList>
    </citation>
    <scope>NUCLEOTIDE SEQUENCE [LARGE SCALE GENOMIC DNA]</scope>
    <source>
        <strain evidence="3 4">ACM 3522</strain>
    </source>
</reference>
<evidence type="ECO:0000313" key="3">
    <source>
        <dbReference type="EMBL" id="WEF34286.1"/>
    </source>
</evidence>
<proteinExistence type="predicted"/>
<feature type="compositionally biased region" description="Basic and acidic residues" evidence="1">
    <location>
        <begin position="192"/>
        <end position="203"/>
    </location>
</feature>
<dbReference type="RefSeq" id="WP_277416965.1">
    <property type="nucleotide sequence ID" value="NZ_CP119083.1"/>
</dbReference>
<feature type="region of interest" description="Disordered" evidence="1">
    <location>
        <begin position="192"/>
        <end position="221"/>
    </location>
</feature>
<accession>A0ABY8BEZ9</accession>
<sequence length="221" mass="24922">MGAVGNAAWRELSYEAQDGLSITGLAAYLSVCSRQLAHTLHKRAKLYLWIGCAIASMGLVFFYFGLGKQVADVRQWRDLGVQDIVVLIRNLGVAVFIEYVAVFFLMQYRHTMNDFRYFQRIQRRREELLLAIKITGAKDVTEAMRELVKKDTVFSSAPDAEAAPNNWAKVEKQEIEFVHKMFETYMKWESEKRKADEGAKEDTAAGARAGAADSAQTRAPG</sequence>
<gene>
    <name evidence="3" type="ORF">PX653_05805</name>
</gene>
<protein>
    <submittedName>
        <fullName evidence="3">Uncharacterized protein</fullName>
    </submittedName>
</protein>
<evidence type="ECO:0000256" key="1">
    <source>
        <dbReference type="SAM" id="MobiDB-lite"/>
    </source>
</evidence>
<keyword evidence="2" id="KW-0472">Membrane</keyword>
<dbReference type="EMBL" id="CP119083">
    <property type="protein sequence ID" value="WEF34286.1"/>
    <property type="molecule type" value="Genomic_DNA"/>
</dbReference>
<feature type="transmembrane region" description="Helical" evidence="2">
    <location>
        <begin position="86"/>
        <end position="106"/>
    </location>
</feature>
<feature type="transmembrane region" description="Helical" evidence="2">
    <location>
        <begin position="46"/>
        <end position="66"/>
    </location>
</feature>
<keyword evidence="2" id="KW-0812">Transmembrane</keyword>
<evidence type="ECO:0000313" key="4">
    <source>
        <dbReference type="Proteomes" id="UP001216510"/>
    </source>
</evidence>